<dbReference type="AlphaFoldDB" id="A0A4R5PIM0"/>
<dbReference type="Pfam" id="PF06698">
    <property type="entry name" value="DUF1192"/>
    <property type="match status" value="1"/>
</dbReference>
<reference evidence="2 3" key="1">
    <citation type="journal article" date="2013" name="Int. J. Syst. Evol. Microbiol.">
        <title>Hoeflea suaedae sp. nov., an endophytic bacterium isolated from the root of the halophyte Suaeda maritima.</title>
        <authorList>
            <person name="Chung E.J."/>
            <person name="Park J.A."/>
            <person name="Pramanik P."/>
            <person name="Bibi F."/>
            <person name="Jeon C.O."/>
            <person name="Chung Y.R."/>
        </authorList>
    </citation>
    <scope>NUCLEOTIDE SEQUENCE [LARGE SCALE GENOMIC DNA]</scope>
    <source>
        <strain evidence="2 3">YC6898</strain>
    </source>
</reference>
<feature type="coiled-coil region" evidence="1">
    <location>
        <begin position="25"/>
        <end position="52"/>
    </location>
</feature>
<dbReference type="InterPro" id="IPR009579">
    <property type="entry name" value="DUF1192"/>
</dbReference>
<keyword evidence="3" id="KW-1185">Reference proteome</keyword>
<protein>
    <submittedName>
        <fullName evidence="2">DUF1192 domain-containing protein</fullName>
    </submittedName>
</protein>
<dbReference type="EMBL" id="SMSI01000003">
    <property type="protein sequence ID" value="TDH35086.1"/>
    <property type="molecule type" value="Genomic_DNA"/>
</dbReference>
<gene>
    <name evidence="2" type="ORF">E2A64_15350</name>
</gene>
<name>A0A4R5PIM0_9HYPH</name>
<evidence type="ECO:0000256" key="1">
    <source>
        <dbReference type="SAM" id="Coils"/>
    </source>
</evidence>
<evidence type="ECO:0000313" key="2">
    <source>
        <dbReference type="EMBL" id="TDH35086.1"/>
    </source>
</evidence>
<accession>A0A4R5PIM0</accession>
<keyword evidence="1" id="KW-0175">Coiled coil</keyword>
<comment type="caution">
    <text evidence="2">The sequence shown here is derived from an EMBL/GenBank/DDBJ whole genome shotgun (WGS) entry which is preliminary data.</text>
</comment>
<dbReference type="OrthoDB" id="7872350at2"/>
<dbReference type="Proteomes" id="UP000295131">
    <property type="component" value="Unassembled WGS sequence"/>
</dbReference>
<proteinExistence type="predicted"/>
<evidence type="ECO:0000313" key="3">
    <source>
        <dbReference type="Proteomes" id="UP000295131"/>
    </source>
</evidence>
<organism evidence="2 3">
    <name type="scientific">Pseudohoeflea suaedae</name>
    <dbReference type="NCBI Taxonomy" id="877384"/>
    <lineage>
        <taxon>Bacteria</taxon>
        <taxon>Pseudomonadati</taxon>
        <taxon>Pseudomonadota</taxon>
        <taxon>Alphaproteobacteria</taxon>
        <taxon>Hyphomicrobiales</taxon>
        <taxon>Rhizobiaceae</taxon>
        <taxon>Pseudohoeflea</taxon>
    </lineage>
</organism>
<sequence>MLFDDDRPKKPATHEIGCDLSMLSADELQARITLLEAEIERLQTEIEAKTRSRGAAEDIFRKK</sequence>
<dbReference type="RefSeq" id="WP_133285371.1">
    <property type="nucleotide sequence ID" value="NZ_SMSI01000003.1"/>
</dbReference>